<accession>A0ABR3AEN7</accession>
<dbReference type="InterPro" id="IPR002307">
    <property type="entry name" value="Tyr-tRNA-ligase"/>
</dbReference>
<evidence type="ECO:0000256" key="3">
    <source>
        <dbReference type="ARBA" id="ARBA00022741"/>
    </source>
</evidence>
<dbReference type="InterPro" id="IPR002305">
    <property type="entry name" value="aa-tRNA-synth_Ic"/>
</dbReference>
<keyword evidence="6 10" id="KW-0030">Aminoacyl-tRNA synthetase</keyword>
<keyword evidence="12" id="KW-1185">Reference proteome</keyword>
<dbReference type="NCBIfam" id="TIGR00234">
    <property type="entry name" value="tyrS"/>
    <property type="match status" value="1"/>
</dbReference>
<name>A0ABR3AEN7_9AGAR</name>
<reference evidence="11 12" key="1">
    <citation type="submission" date="2024-05" db="EMBL/GenBank/DDBJ databases">
        <title>A draft genome resource for the thread blight pathogen Marasmius tenuissimus strain MS-2.</title>
        <authorList>
            <person name="Yulfo-Soto G.E."/>
            <person name="Baruah I.K."/>
            <person name="Amoako-Attah I."/>
            <person name="Bukari Y."/>
            <person name="Meinhardt L.W."/>
            <person name="Bailey B.A."/>
            <person name="Cohen S.P."/>
        </authorList>
    </citation>
    <scope>NUCLEOTIDE SEQUENCE [LARGE SCALE GENOMIC DNA]</scope>
    <source>
        <strain evidence="11 12">MS-2</strain>
    </source>
</reference>
<dbReference type="Pfam" id="PF00579">
    <property type="entry name" value="tRNA-synt_1b"/>
    <property type="match status" value="1"/>
</dbReference>
<comment type="similarity">
    <text evidence="10">Belongs to the class-I aminoacyl-tRNA synthetase family.</text>
</comment>
<dbReference type="PRINTS" id="PR01040">
    <property type="entry name" value="TRNASYNTHTYR"/>
</dbReference>
<dbReference type="SUPFAM" id="SSF52374">
    <property type="entry name" value="Nucleotidylyl transferase"/>
    <property type="match status" value="1"/>
</dbReference>
<dbReference type="Proteomes" id="UP001437256">
    <property type="component" value="Unassembled WGS sequence"/>
</dbReference>
<evidence type="ECO:0000256" key="5">
    <source>
        <dbReference type="ARBA" id="ARBA00022917"/>
    </source>
</evidence>
<keyword evidence="5 10" id="KW-0648">Protein biosynthesis</keyword>
<gene>
    <name evidence="11" type="primary">MSY1</name>
    <name evidence="11" type="ORF">AAF712_000155</name>
</gene>
<dbReference type="Gene3D" id="3.10.290.10">
    <property type="entry name" value="RNA-binding S4 domain"/>
    <property type="match status" value="1"/>
</dbReference>
<evidence type="ECO:0000313" key="11">
    <source>
        <dbReference type="EMBL" id="KAL0072392.1"/>
    </source>
</evidence>
<dbReference type="InterPro" id="IPR024088">
    <property type="entry name" value="Tyr-tRNA-ligase_bac-type"/>
</dbReference>
<evidence type="ECO:0000256" key="9">
    <source>
        <dbReference type="PROSITE-ProRule" id="PRU00182"/>
    </source>
</evidence>
<dbReference type="InterPro" id="IPR036986">
    <property type="entry name" value="S4_RNA-bd_sf"/>
</dbReference>
<dbReference type="EMBL" id="JBBXMP010000001">
    <property type="protein sequence ID" value="KAL0072392.1"/>
    <property type="molecule type" value="Genomic_DNA"/>
</dbReference>
<keyword evidence="2 10" id="KW-0436">Ligase</keyword>
<proteinExistence type="inferred from homology"/>
<keyword evidence="3 10" id="KW-0547">Nucleotide-binding</keyword>
<dbReference type="PROSITE" id="PS50889">
    <property type="entry name" value="S4"/>
    <property type="match status" value="1"/>
</dbReference>
<dbReference type="GO" id="GO:0004831">
    <property type="term" value="F:tyrosine-tRNA ligase activity"/>
    <property type="evidence" value="ECO:0007669"/>
    <property type="project" value="UniProtKB-EC"/>
</dbReference>
<evidence type="ECO:0000256" key="2">
    <source>
        <dbReference type="ARBA" id="ARBA00022598"/>
    </source>
</evidence>
<dbReference type="Gene3D" id="3.40.50.620">
    <property type="entry name" value="HUPs"/>
    <property type="match status" value="1"/>
</dbReference>
<comment type="caution">
    <text evidence="11">The sequence shown here is derived from an EMBL/GenBank/DDBJ whole genome shotgun (WGS) entry which is preliminary data.</text>
</comment>
<dbReference type="CDD" id="cd00805">
    <property type="entry name" value="TyrRS_core"/>
    <property type="match status" value="1"/>
</dbReference>
<keyword evidence="9" id="KW-0694">RNA-binding</keyword>
<evidence type="ECO:0000313" key="12">
    <source>
        <dbReference type="Proteomes" id="UP001437256"/>
    </source>
</evidence>
<dbReference type="SUPFAM" id="SSF55174">
    <property type="entry name" value="Alpha-L RNA-binding motif"/>
    <property type="match status" value="1"/>
</dbReference>
<dbReference type="InterPro" id="IPR014729">
    <property type="entry name" value="Rossmann-like_a/b/a_fold"/>
</dbReference>
<evidence type="ECO:0000256" key="6">
    <source>
        <dbReference type="ARBA" id="ARBA00023146"/>
    </source>
</evidence>
<dbReference type="Gene3D" id="1.10.240.10">
    <property type="entry name" value="Tyrosyl-Transfer RNA Synthetase"/>
    <property type="match status" value="1"/>
</dbReference>
<keyword evidence="4 10" id="KW-0067">ATP-binding</keyword>
<protein>
    <recommendedName>
        <fullName evidence="1 10">Tyrosine--tRNA ligase</fullName>
        <ecNumber evidence="1 10">6.1.1.1</ecNumber>
    </recommendedName>
    <alternativeName>
        <fullName evidence="7 10">Tyrosyl-tRNA synthetase</fullName>
    </alternativeName>
</protein>
<evidence type="ECO:0000256" key="7">
    <source>
        <dbReference type="ARBA" id="ARBA00033323"/>
    </source>
</evidence>
<organism evidence="11 12">
    <name type="scientific">Marasmius tenuissimus</name>
    <dbReference type="NCBI Taxonomy" id="585030"/>
    <lineage>
        <taxon>Eukaryota</taxon>
        <taxon>Fungi</taxon>
        <taxon>Dikarya</taxon>
        <taxon>Basidiomycota</taxon>
        <taxon>Agaricomycotina</taxon>
        <taxon>Agaricomycetes</taxon>
        <taxon>Agaricomycetidae</taxon>
        <taxon>Agaricales</taxon>
        <taxon>Marasmiineae</taxon>
        <taxon>Marasmiaceae</taxon>
        <taxon>Marasmius</taxon>
    </lineage>
</organism>
<comment type="catalytic activity">
    <reaction evidence="8 10">
        <text>tRNA(Tyr) + L-tyrosine + ATP = L-tyrosyl-tRNA(Tyr) + AMP + diphosphate + H(+)</text>
        <dbReference type="Rhea" id="RHEA:10220"/>
        <dbReference type="Rhea" id="RHEA-COMP:9706"/>
        <dbReference type="Rhea" id="RHEA-COMP:9707"/>
        <dbReference type="ChEBI" id="CHEBI:15378"/>
        <dbReference type="ChEBI" id="CHEBI:30616"/>
        <dbReference type="ChEBI" id="CHEBI:33019"/>
        <dbReference type="ChEBI" id="CHEBI:58315"/>
        <dbReference type="ChEBI" id="CHEBI:78442"/>
        <dbReference type="ChEBI" id="CHEBI:78536"/>
        <dbReference type="ChEBI" id="CHEBI:456215"/>
        <dbReference type="EC" id="6.1.1.1"/>
    </reaction>
</comment>
<dbReference type="PANTHER" id="PTHR11766">
    <property type="entry name" value="TYROSYL-TRNA SYNTHETASE"/>
    <property type="match status" value="1"/>
</dbReference>
<evidence type="ECO:0000256" key="8">
    <source>
        <dbReference type="ARBA" id="ARBA00048248"/>
    </source>
</evidence>
<dbReference type="CDD" id="cd00165">
    <property type="entry name" value="S4"/>
    <property type="match status" value="1"/>
</dbReference>
<sequence length="393" mass="43953">MCLLHFSLRGHTVIPLIGGATGLVGDPSGRKTEREPADVKQVEKNVASLSSGVEQFLWRASAYAQSRAPSERDGMSIFRPEVKTNLTWHKDFHMLEFLRTVGRHARVNTMLNRESVRSRLDSSSGLSFTEFTYQLLQAYDFYHLYENHQCAIQVGGSDQWGNIIAGLELIGRIKHDSGGGDAFGITTPLLTTASGEKFGKSAGNAVWLDSELTSVFDFYQYFLKVEDTEVEKYLKLFTMLPLSEIKRVMEVHQNAPEVRTAQRRLADEVTELVHEKPGLEQARLLTKTMFKSPESRGKSLDAQSLLDAFKGDPRLKWCSKDELTSVSVMKLASKYGLVSSTSAARQLIQSRGLYYNDNVVPELHFTLKDDNLLDGRAAVIRAGKDKTIILAVE</sequence>
<evidence type="ECO:0000256" key="4">
    <source>
        <dbReference type="ARBA" id="ARBA00022840"/>
    </source>
</evidence>
<evidence type="ECO:0000256" key="10">
    <source>
        <dbReference type="RuleBase" id="RU361234"/>
    </source>
</evidence>
<dbReference type="EC" id="6.1.1.1" evidence="1 10"/>
<dbReference type="PANTHER" id="PTHR11766:SF0">
    <property type="entry name" value="TYROSINE--TRNA LIGASE, MITOCHONDRIAL"/>
    <property type="match status" value="1"/>
</dbReference>
<evidence type="ECO:0000256" key="1">
    <source>
        <dbReference type="ARBA" id="ARBA00013160"/>
    </source>
</evidence>